<dbReference type="Proteomes" id="UP000465062">
    <property type="component" value="Chromosome"/>
</dbReference>
<gene>
    <name evidence="1" type="ORF">FHE72_12845</name>
</gene>
<dbReference type="RefSeq" id="WP_156030008.1">
    <property type="nucleotide sequence ID" value="NZ_CCDN010000001.1"/>
</dbReference>
<dbReference type="EMBL" id="CP047394">
    <property type="protein sequence ID" value="QHE61800.1"/>
    <property type="molecule type" value="Genomic_DNA"/>
</dbReference>
<name>A0A6I6UT64_9BACI</name>
<sequence length="45" mass="5522">MNAYHSKKVLQYSYLFHKIGLLDHDQFKQIEEYHGLKVMKKDRLK</sequence>
<protein>
    <submittedName>
        <fullName evidence="1">Uncharacterized protein</fullName>
    </submittedName>
</protein>
<accession>A0A6I6UT64</accession>
<reference evidence="1 2" key="1">
    <citation type="submission" date="2019-06" db="EMBL/GenBank/DDBJ databases">
        <title>An operon consisting of a P-type ATPase gene and a transcriptional regular gene given the different cadmium resistance in Bacillus vietamensis 151-6 and Bacillus marisflavi 151-25.</title>
        <authorList>
            <person name="Yu X."/>
        </authorList>
    </citation>
    <scope>NUCLEOTIDE SEQUENCE [LARGE SCALE GENOMIC DNA]</scope>
    <source>
        <strain evidence="1 2">151-6</strain>
    </source>
</reference>
<dbReference type="KEGG" id="bvq:FHE72_12845"/>
<evidence type="ECO:0000313" key="1">
    <source>
        <dbReference type="EMBL" id="QHE61800.1"/>
    </source>
</evidence>
<evidence type="ECO:0000313" key="2">
    <source>
        <dbReference type="Proteomes" id="UP000465062"/>
    </source>
</evidence>
<organism evidence="1 2">
    <name type="scientific">Rossellomorea vietnamensis</name>
    <dbReference type="NCBI Taxonomy" id="218284"/>
    <lineage>
        <taxon>Bacteria</taxon>
        <taxon>Bacillati</taxon>
        <taxon>Bacillota</taxon>
        <taxon>Bacilli</taxon>
        <taxon>Bacillales</taxon>
        <taxon>Bacillaceae</taxon>
        <taxon>Rossellomorea</taxon>
    </lineage>
</organism>
<dbReference type="AlphaFoldDB" id="A0A6I6UT64"/>
<proteinExistence type="predicted"/>
<dbReference type="GeneID" id="77239215"/>